<keyword evidence="2" id="KW-1185">Reference proteome</keyword>
<reference evidence="1 2" key="1">
    <citation type="submission" date="2020-11" db="EMBL/GenBank/DDBJ databases">
        <authorList>
            <person name="Wallbank WR R."/>
            <person name="Pardo Diaz C."/>
            <person name="Kozak K."/>
            <person name="Martin S."/>
            <person name="Jiggins C."/>
            <person name="Moest M."/>
            <person name="Warren A I."/>
            <person name="Generalovic N T."/>
            <person name="Byers J.R.P. K."/>
            <person name="Montejo-Kovacevich G."/>
            <person name="Yen C E."/>
        </authorList>
    </citation>
    <scope>NUCLEOTIDE SEQUENCE [LARGE SCALE GENOMIC DNA]</scope>
</reference>
<sequence>MGRYVQSFQPLSRDYKKKLYVTSTTEFTPNENFARRRILIENTHLASNDIESQLFGTPTVPWHFKAKLIRNSNSLNQLRSSLLDTTGAGVQSNATISPIEVCSADCLN</sequence>
<name>A0A7R8UG70_HERIL</name>
<dbReference type="AlphaFoldDB" id="A0A7R8UG70"/>
<organism evidence="1 2">
    <name type="scientific">Hermetia illucens</name>
    <name type="common">Black soldier fly</name>
    <dbReference type="NCBI Taxonomy" id="343691"/>
    <lineage>
        <taxon>Eukaryota</taxon>
        <taxon>Metazoa</taxon>
        <taxon>Ecdysozoa</taxon>
        <taxon>Arthropoda</taxon>
        <taxon>Hexapoda</taxon>
        <taxon>Insecta</taxon>
        <taxon>Pterygota</taxon>
        <taxon>Neoptera</taxon>
        <taxon>Endopterygota</taxon>
        <taxon>Diptera</taxon>
        <taxon>Brachycera</taxon>
        <taxon>Stratiomyomorpha</taxon>
        <taxon>Stratiomyidae</taxon>
        <taxon>Hermetiinae</taxon>
        <taxon>Hermetia</taxon>
    </lineage>
</organism>
<dbReference type="EMBL" id="LR899009">
    <property type="protein sequence ID" value="CAD7079962.1"/>
    <property type="molecule type" value="Genomic_DNA"/>
</dbReference>
<proteinExistence type="predicted"/>
<protein>
    <submittedName>
        <fullName evidence="1">Uncharacterized protein</fullName>
    </submittedName>
</protein>
<evidence type="ECO:0000313" key="2">
    <source>
        <dbReference type="Proteomes" id="UP000594454"/>
    </source>
</evidence>
<evidence type="ECO:0000313" key="1">
    <source>
        <dbReference type="EMBL" id="CAD7079962.1"/>
    </source>
</evidence>
<dbReference type="Proteomes" id="UP000594454">
    <property type="component" value="Chromosome 1"/>
</dbReference>
<gene>
    <name evidence="1" type="ORF">HERILL_LOCUS3144</name>
</gene>
<accession>A0A7R8UG70</accession>
<dbReference type="InParanoid" id="A0A7R8UG70"/>